<protein>
    <submittedName>
        <fullName evidence="1">Uncharacterized protein</fullName>
    </submittedName>
</protein>
<reference evidence="1" key="2">
    <citation type="journal article" date="2021" name="PeerJ">
        <title>Extensive microbial diversity within the chicken gut microbiome revealed by metagenomics and culture.</title>
        <authorList>
            <person name="Gilroy R."/>
            <person name="Ravi A."/>
            <person name="Getino M."/>
            <person name="Pursley I."/>
            <person name="Horton D.L."/>
            <person name="Alikhan N.F."/>
            <person name="Baker D."/>
            <person name="Gharbi K."/>
            <person name="Hall N."/>
            <person name="Watson M."/>
            <person name="Adriaenssens E.M."/>
            <person name="Foster-Nyarko E."/>
            <person name="Jarju S."/>
            <person name="Secka A."/>
            <person name="Antonio M."/>
            <person name="Oren A."/>
            <person name="Chaudhuri R.R."/>
            <person name="La Ragione R."/>
            <person name="Hildebrand F."/>
            <person name="Pallen M.J."/>
        </authorList>
    </citation>
    <scope>NUCLEOTIDE SEQUENCE</scope>
    <source>
        <strain evidence="1">10192</strain>
    </source>
</reference>
<reference evidence="1" key="1">
    <citation type="submission" date="2020-10" db="EMBL/GenBank/DDBJ databases">
        <authorList>
            <person name="Gilroy R."/>
        </authorList>
    </citation>
    <scope>NUCLEOTIDE SEQUENCE</scope>
    <source>
        <strain evidence="1">10192</strain>
    </source>
</reference>
<sequence length="183" mass="21585">FRNIDGIAEIYKVTSEDLKKYKTVSEKQTNPIVRTCEIAMSKLIEEHPSKKAFINRVWKMFIQKKFEYNFPSRFMEMFTGKKPVSIGEKSINLTLKKYKPEVYNLLTKMGNTEGNNYSFVAGSGLSFDKRIKSFHCFTITHVNNEKQEITLKNKRTNEDLILPFEEFLKKFKYITGYFNENLE</sequence>
<comment type="caution">
    <text evidence="1">The sequence shown here is derived from an EMBL/GenBank/DDBJ whole genome shotgun (WGS) entry which is preliminary data.</text>
</comment>
<organism evidence="1 2">
    <name type="scientific">Candidatus Scatousia excrementipullorum</name>
    <dbReference type="NCBI Taxonomy" id="2840936"/>
    <lineage>
        <taxon>Bacteria</taxon>
        <taxon>Candidatus Scatousia</taxon>
    </lineage>
</organism>
<name>A0A9D9GYK7_9BACT</name>
<dbReference type="AlphaFoldDB" id="A0A9D9GYK7"/>
<feature type="non-terminal residue" evidence="1">
    <location>
        <position position="1"/>
    </location>
</feature>
<accession>A0A9D9GYK7</accession>
<evidence type="ECO:0000313" key="1">
    <source>
        <dbReference type="EMBL" id="MBO8429846.1"/>
    </source>
</evidence>
<gene>
    <name evidence="1" type="ORF">IAC76_00525</name>
</gene>
<dbReference type="Proteomes" id="UP000823632">
    <property type="component" value="Unassembled WGS sequence"/>
</dbReference>
<proteinExistence type="predicted"/>
<evidence type="ECO:0000313" key="2">
    <source>
        <dbReference type="Proteomes" id="UP000823632"/>
    </source>
</evidence>
<dbReference type="EMBL" id="JADIND010000010">
    <property type="protein sequence ID" value="MBO8429846.1"/>
    <property type="molecule type" value="Genomic_DNA"/>
</dbReference>